<dbReference type="PANTHER" id="PTHR42784:SF1">
    <property type="entry name" value="PYRANOSE 2-OXIDASE"/>
    <property type="match status" value="1"/>
</dbReference>
<dbReference type="InterPro" id="IPR000172">
    <property type="entry name" value="GMC_OxRdtase_N"/>
</dbReference>
<evidence type="ECO:0000256" key="3">
    <source>
        <dbReference type="ARBA" id="ARBA00022630"/>
    </source>
</evidence>
<comment type="cofactor">
    <cofactor evidence="1">
        <name>FAD</name>
        <dbReference type="ChEBI" id="CHEBI:57692"/>
    </cofactor>
</comment>
<name>A0A381NQM3_9ZZZZ</name>
<dbReference type="Pfam" id="PF00732">
    <property type="entry name" value="GMC_oxred_N"/>
    <property type="match status" value="1"/>
</dbReference>
<dbReference type="GO" id="GO:0016614">
    <property type="term" value="F:oxidoreductase activity, acting on CH-OH group of donors"/>
    <property type="evidence" value="ECO:0007669"/>
    <property type="project" value="InterPro"/>
</dbReference>
<dbReference type="EMBL" id="UINC01000483">
    <property type="protein sequence ID" value="SUZ56148.1"/>
    <property type="molecule type" value="Genomic_DNA"/>
</dbReference>
<dbReference type="Pfam" id="PF05834">
    <property type="entry name" value="Lycopene_cycl"/>
    <property type="match status" value="1"/>
</dbReference>
<keyword evidence="4" id="KW-0274">FAD</keyword>
<evidence type="ECO:0000256" key="5">
    <source>
        <dbReference type="ARBA" id="ARBA00023002"/>
    </source>
</evidence>
<evidence type="ECO:0000256" key="4">
    <source>
        <dbReference type="ARBA" id="ARBA00022827"/>
    </source>
</evidence>
<proteinExistence type="inferred from homology"/>
<dbReference type="AlphaFoldDB" id="A0A381NQM3"/>
<keyword evidence="5" id="KW-0560">Oxidoreductase</keyword>
<dbReference type="InterPro" id="IPR036188">
    <property type="entry name" value="FAD/NAD-bd_sf"/>
</dbReference>
<organism evidence="8">
    <name type="scientific">marine metagenome</name>
    <dbReference type="NCBI Taxonomy" id="408172"/>
    <lineage>
        <taxon>unclassified sequences</taxon>
        <taxon>metagenomes</taxon>
        <taxon>ecological metagenomes</taxon>
    </lineage>
</organism>
<dbReference type="Pfam" id="PF05199">
    <property type="entry name" value="GMC_oxred_C"/>
    <property type="match status" value="1"/>
</dbReference>
<sequence length="520" mass="56729">MKSIIIVGSGVAGVTLARQLLKTENDYQITVFEAGPDFKPGDYRIWLDQVMADVDLYREFVDDPRTENEHFGLRGSRLFVKGGTTNHWGGLTPRFKPEDFELKSRTGFGADWPINYDDMAPYYAEAEVLLGITGDSENDDPPRYGAKYPFPPTAFTLGDVLIIEALKTHDISYGHMSIARDGNRCITTGTCDYCPVNARYTALYDLARLQDEYENKLTLKTEAPVTKILMDGKKRTRGVSFLNLKTGTPDSMEADVVIVCGGTIESAKLLLSSSNKDWADGIGNDSGHVGRHLIGHPVMGASAVRPGNPDKLDGELGFTSLISRHFDSPEYQHKGKMWFSGSVSSNSSLERQILSNVSRADMDAILLSEMRISLGGEMEQFESPENRVSLGSGTTRHGLPTTEIEVGIHEINIKTRQEHVQTFVEILKTAGCREDSIESYAGDPDGAHASSTCRMSSSDVDGVVDPDLQVHGTDNLYVCSNAVFPSIAAANPTLTVSALAVRLAEHIGEQSSLVPLSGSH</sequence>
<protein>
    <recommendedName>
        <fullName evidence="9">Glucose-methanol-choline oxidoreductase C-terminal domain-containing protein</fullName>
    </recommendedName>
</protein>
<dbReference type="Gene3D" id="3.50.50.60">
    <property type="entry name" value="FAD/NAD(P)-binding domain"/>
    <property type="match status" value="2"/>
</dbReference>
<feature type="domain" description="Glucose-methanol-choline oxidoreductase N-terminal" evidence="6">
    <location>
        <begin position="173"/>
        <end position="298"/>
    </location>
</feature>
<gene>
    <name evidence="8" type="ORF">METZ01_LOCUS9002</name>
</gene>
<dbReference type="GO" id="GO:0050660">
    <property type="term" value="F:flavin adenine dinucleotide binding"/>
    <property type="evidence" value="ECO:0007669"/>
    <property type="project" value="InterPro"/>
</dbReference>
<dbReference type="InterPro" id="IPR007867">
    <property type="entry name" value="GMC_OxRtase_C"/>
</dbReference>
<evidence type="ECO:0000313" key="8">
    <source>
        <dbReference type="EMBL" id="SUZ56148.1"/>
    </source>
</evidence>
<dbReference type="SUPFAM" id="SSF51905">
    <property type="entry name" value="FAD/NAD(P)-binding domain"/>
    <property type="match status" value="1"/>
</dbReference>
<reference evidence="8" key="1">
    <citation type="submission" date="2018-05" db="EMBL/GenBank/DDBJ databases">
        <authorList>
            <person name="Lanie J.A."/>
            <person name="Ng W.-L."/>
            <person name="Kazmierczak K.M."/>
            <person name="Andrzejewski T.M."/>
            <person name="Davidsen T.M."/>
            <person name="Wayne K.J."/>
            <person name="Tettelin H."/>
            <person name="Glass J.I."/>
            <person name="Rusch D."/>
            <person name="Podicherti R."/>
            <person name="Tsui H.-C.T."/>
            <person name="Winkler M.E."/>
        </authorList>
    </citation>
    <scope>NUCLEOTIDE SEQUENCE</scope>
</reference>
<evidence type="ECO:0000259" key="7">
    <source>
        <dbReference type="Pfam" id="PF05199"/>
    </source>
</evidence>
<dbReference type="PANTHER" id="PTHR42784">
    <property type="entry name" value="PYRANOSE 2-OXIDASE"/>
    <property type="match status" value="1"/>
</dbReference>
<comment type="similarity">
    <text evidence="2">Belongs to the GMC oxidoreductase family.</text>
</comment>
<evidence type="ECO:0000259" key="6">
    <source>
        <dbReference type="Pfam" id="PF00732"/>
    </source>
</evidence>
<feature type="domain" description="Glucose-methanol-choline oxidoreductase C-terminal" evidence="7">
    <location>
        <begin position="385"/>
        <end position="500"/>
    </location>
</feature>
<accession>A0A381NQM3</accession>
<evidence type="ECO:0008006" key="9">
    <source>
        <dbReference type="Google" id="ProtNLM"/>
    </source>
</evidence>
<keyword evidence="3" id="KW-0285">Flavoprotein</keyword>
<dbReference type="InterPro" id="IPR051473">
    <property type="entry name" value="P2Ox-like"/>
</dbReference>
<evidence type="ECO:0000256" key="2">
    <source>
        <dbReference type="ARBA" id="ARBA00010790"/>
    </source>
</evidence>
<evidence type="ECO:0000256" key="1">
    <source>
        <dbReference type="ARBA" id="ARBA00001974"/>
    </source>
</evidence>